<dbReference type="EMBL" id="MU274918">
    <property type="protein sequence ID" value="KAI0087347.1"/>
    <property type="molecule type" value="Genomic_DNA"/>
</dbReference>
<organism evidence="1 2">
    <name type="scientific">Irpex rosettiformis</name>
    <dbReference type="NCBI Taxonomy" id="378272"/>
    <lineage>
        <taxon>Eukaryota</taxon>
        <taxon>Fungi</taxon>
        <taxon>Dikarya</taxon>
        <taxon>Basidiomycota</taxon>
        <taxon>Agaricomycotina</taxon>
        <taxon>Agaricomycetes</taxon>
        <taxon>Polyporales</taxon>
        <taxon>Irpicaceae</taxon>
        <taxon>Irpex</taxon>
    </lineage>
</organism>
<evidence type="ECO:0000313" key="2">
    <source>
        <dbReference type="Proteomes" id="UP001055072"/>
    </source>
</evidence>
<keyword evidence="2" id="KW-1185">Reference proteome</keyword>
<name>A0ACB8TZ30_9APHY</name>
<sequence length="123" mass="13552">MLSLLLMTTSINFIHCSTDLYQLCTQGSSVVPCPLFPSYYHPQQSRGLLAFAMAPIAITNATVTPAPEMQVFDAIVDEEETPGEALALSHLSTRTQTQSTLHHRPHLRPLHSNQRPSKGFSCC</sequence>
<evidence type="ECO:0000313" key="1">
    <source>
        <dbReference type="EMBL" id="KAI0087347.1"/>
    </source>
</evidence>
<gene>
    <name evidence="1" type="ORF">BDY19DRAFT_246919</name>
</gene>
<comment type="caution">
    <text evidence="1">The sequence shown here is derived from an EMBL/GenBank/DDBJ whole genome shotgun (WGS) entry which is preliminary data.</text>
</comment>
<reference evidence="1" key="1">
    <citation type="journal article" date="2021" name="Environ. Microbiol.">
        <title>Gene family expansions and transcriptome signatures uncover fungal adaptations to wood decay.</title>
        <authorList>
            <person name="Hage H."/>
            <person name="Miyauchi S."/>
            <person name="Viragh M."/>
            <person name="Drula E."/>
            <person name="Min B."/>
            <person name="Chaduli D."/>
            <person name="Navarro D."/>
            <person name="Favel A."/>
            <person name="Norest M."/>
            <person name="Lesage-Meessen L."/>
            <person name="Balint B."/>
            <person name="Merenyi Z."/>
            <person name="de Eugenio L."/>
            <person name="Morin E."/>
            <person name="Martinez A.T."/>
            <person name="Baldrian P."/>
            <person name="Stursova M."/>
            <person name="Martinez M.J."/>
            <person name="Novotny C."/>
            <person name="Magnuson J.K."/>
            <person name="Spatafora J.W."/>
            <person name="Maurice S."/>
            <person name="Pangilinan J."/>
            <person name="Andreopoulos W."/>
            <person name="LaButti K."/>
            <person name="Hundley H."/>
            <person name="Na H."/>
            <person name="Kuo A."/>
            <person name="Barry K."/>
            <person name="Lipzen A."/>
            <person name="Henrissat B."/>
            <person name="Riley R."/>
            <person name="Ahrendt S."/>
            <person name="Nagy L.G."/>
            <person name="Grigoriev I.V."/>
            <person name="Martin F."/>
            <person name="Rosso M.N."/>
        </authorList>
    </citation>
    <scope>NUCLEOTIDE SEQUENCE</scope>
    <source>
        <strain evidence="1">CBS 384.51</strain>
    </source>
</reference>
<accession>A0ACB8TZ30</accession>
<protein>
    <submittedName>
        <fullName evidence="1">Uncharacterized protein</fullName>
    </submittedName>
</protein>
<dbReference type="Proteomes" id="UP001055072">
    <property type="component" value="Unassembled WGS sequence"/>
</dbReference>
<proteinExistence type="predicted"/>